<accession>A0AA39XQR6</accession>
<sequence length="358" mass="37509">MPHARLLLMALAAPLVAAAGMPRIVGLSNFDQDIATNITDAAWYSAFTSPNATGSHTFSGRDTRQPFPGSSSAQWTYTLQIRDDVPRVDGDFATGAWIQMEVPPSLTRENRTTVGEEFGPGIEPMTIIDRGVPQDESWEICQQVFLGPGLEFSQGAEAGCGTAEMQTCLGDLKSYLETNFGNRNVIGLGSSSNCPLPSPRRVPESCKSHLNVNGSLAYGMGFDGLLGYNPESNPVDPISTLPNGTFPLIIFGSDFDKHPAGNRTSFDAALRRAFVVAHVWGYKRGIENSTAPVAEVFCLNAKEGAPTQGNGGGSGGGSGNSESGGEGGGNQNTAAGKAIHSALIVLVSAIAVTLLAMV</sequence>
<evidence type="ECO:0000256" key="2">
    <source>
        <dbReference type="SAM" id="SignalP"/>
    </source>
</evidence>
<evidence type="ECO:0000313" key="3">
    <source>
        <dbReference type="EMBL" id="KAK0638489.1"/>
    </source>
</evidence>
<proteinExistence type="predicted"/>
<name>A0AA39XQR6_9PEZI</name>
<gene>
    <name evidence="3" type="ORF">B0T16DRAFT_421254</name>
</gene>
<feature type="signal peptide" evidence="2">
    <location>
        <begin position="1"/>
        <end position="18"/>
    </location>
</feature>
<keyword evidence="2" id="KW-0732">Signal</keyword>
<dbReference type="AlphaFoldDB" id="A0AA39XQR6"/>
<evidence type="ECO:0000313" key="4">
    <source>
        <dbReference type="Proteomes" id="UP001174936"/>
    </source>
</evidence>
<evidence type="ECO:0000256" key="1">
    <source>
        <dbReference type="SAM" id="MobiDB-lite"/>
    </source>
</evidence>
<feature type="compositionally biased region" description="Gly residues" evidence="1">
    <location>
        <begin position="309"/>
        <end position="330"/>
    </location>
</feature>
<feature type="chain" id="PRO_5041233109" evidence="2">
    <location>
        <begin position="19"/>
        <end position="358"/>
    </location>
</feature>
<comment type="caution">
    <text evidence="3">The sequence shown here is derived from an EMBL/GenBank/DDBJ whole genome shotgun (WGS) entry which is preliminary data.</text>
</comment>
<keyword evidence="4" id="KW-1185">Reference proteome</keyword>
<dbReference type="Proteomes" id="UP001174936">
    <property type="component" value="Unassembled WGS sequence"/>
</dbReference>
<dbReference type="EMBL" id="JAULSV010000007">
    <property type="protein sequence ID" value="KAK0638489.1"/>
    <property type="molecule type" value="Genomic_DNA"/>
</dbReference>
<feature type="region of interest" description="Disordered" evidence="1">
    <location>
        <begin position="305"/>
        <end position="332"/>
    </location>
</feature>
<reference evidence="3" key="1">
    <citation type="submission" date="2023-06" db="EMBL/GenBank/DDBJ databases">
        <title>Genome-scale phylogeny and comparative genomics of the fungal order Sordariales.</title>
        <authorList>
            <consortium name="Lawrence Berkeley National Laboratory"/>
            <person name="Hensen N."/>
            <person name="Bonometti L."/>
            <person name="Westerberg I."/>
            <person name="Brannstrom I.O."/>
            <person name="Guillou S."/>
            <person name="Cros-Aarteil S."/>
            <person name="Calhoun S."/>
            <person name="Haridas S."/>
            <person name="Kuo A."/>
            <person name="Mondo S."/>
            <person name="Pangilinan J."/>
            <person name="Riley R."/>
            <person name="Labutti K."/>
            <person name="Andreopoulos B."/>
            <person name="Lipzen A."/>
            <person name="Chen C."/>
            <person name="Yanf M."/>
            <person name="Daum C."/>
            <person name="Ng V."/>
            <person name="Clum A."/>
            <person name="Steindorff A."/>
            <person name="Ohm R."/>
            <person name="Martin F."/>
            <person name="Silar P."/>
            <person name="Natvig D."/>
            <person name="Lalanne C."/>
            <person name="Gautier V."/>
            <person name="Ament-Velasquez S.L."/>
            <person name="Kruys A."/>
            <person name="Hutchinson M.I."/>
            <person name="Powell A.J."/>
            <person name="Barry K."/>
            <person name="Miller A.N."/>
            <person name="Grigoriev I.V."/>
            <person name="Debuchy R."/>
            <person name="Gladieux P."/>
            <person name="Thoren M.H."/>
            <person name="Johannesson H."/>
        </authorList>
    </citation>
    <scope>NUCLEOTIDE SEQUENCE</scope>
    <source>
        <strain evidence="3">SMH2532-1</strain>
    </source>
</reference>
<protein>
    <submittedName>
        <fullName evidence="3">Uncharacterized protein</fullName>
    </submittedName>
</protein>
<organism evidence="3 4">
    <name type="scientific">Cercophora newfieldiana</name>
    <dbReference type="NCBI Taxonomy" id="92897"/>
    <lineage>
        <taxon>Eukaryota</taxon>
        <taxon>Fungi</taxon>
        <taxon>Dikarya</taxon>
        <taxon>Ascomycota</taxon>
        <taxon>Pezizomycotina</taxon>
        <taxon>Sordariomycetes</taxon>
        <taxon>Sordariomycetidae</taxon>
        <taxon>Sordariales</taxon>
        <taxon>Lasiosphaeriaceae</taxon>
        <taxon>Cercophora</taxon>
    </lineage>
</organism>